<dbReference type="EMBL" id="UINC01001725">
    <property type="protein sequence ID" value="SUZ87445.1"/>
    <property type="molecule type" value="Genomic_DNA"/>
</dbReference>
<reference evidence="1" key="1">
    <citation type="submission" date="2018-05" db="EMBL/GenBank/DDBJ databases">
        <authorList>
            <person name="Lanie J.A."/>
            <person name="Ng W.-L."/>
            <person name="Kazmierczak K.M."/>
            <person name="Andrzejewski T.M."/>
            <person name="Davidsen T.M."/>
            <person name="Wayne K.J."/>
            <person name="Tettelin H."/>
            <person name="Glass J.I."/>
            <person name="Rusch D."/>
            <person name="Podicherti R."/>
            <person name="Tsui H.-C.T."/>
            <person name="Winkler M.E."/>
        </authorList>
    </citation>
    <scope>NUCLEOTIDE SEQUENCE</scope>
</reference>
<evidence type="ECO:0000313" key="1">
    <source>
        <dbReference type="EMBL" id="SUZ87445.1"/>
    </source>
</evidence>
<dbReference type="SUPFAM" id="SSF102588">
    <property type="entry name" value="LmbE-like"/>
    <property type="match status" value="1"/>
</dbReference>
<dbReference type="AlphaFoldDB" id="A0A381R6T0"/>
<dbReference type="PANTHER" id="PTHR12993:SF11">
    <property type="entry name" value="N-ACETYLGLUCOSAMINYL-PHOSPHATIDYLINOSITOL DE-N-ACETYLASE"/>
    <property type="match status" value="1"/>
</dbReference>
<dbReference type="InterPro" id="IPR024078">
    <property type="entry name" value="LmbE-like_dom_sf"/>
</dbReference>
<sequence>MQPPEEPEFCLLTIHAHPDDEASKGASTVSACSAAGVHCVLVCCTGGEAGDVLNPAMDRPEVHADLPAVRAGELRRSAEIIGYDEVVMLGYHDSGMSESGSDAADGAAEAHPEAFAGADPDEAIGRLVGVIRSVRPHVIVTYPDERRGYNHPDHLQVHDISVPAFAAAGDPQRYPDEGQPWQPLKLYFTTWSRARMEALHAKFGELGLESPYGEWWFERPSHDHLITTKVPIRDHWQARCDALRAHATQIDPASPFWFGLPDDVAGDAYPWDDYVLGKTLVGDPAEGGLESDLFDRIRGMGGAEIDALTRRNAVEELA</sequence>
<dbReference type="PANTHER" id="PTHR12993">
    <property type="entry name" value="N-ACETYLGLUCOSAMINYL-PHOSPHATIDYLINOSITOL DE-N-ACETYLASE-RELATED"/>
    <property type="match status" value="1"/>
</dbReference>
<organism evidence="1">
    <name type="scientific">marine metagenome</name>
    <dbReference type="NCBI Taxonomy" id="408172"/>
    <lineage>
        <taxon>unclassified sequences</taxon>
        <taxon>metagenomes</taxon>
        <taxon>ecological metagenomes</taxon>
    </lineage>
</organism>
<name>A0A381R6T0_9ZZZZ</name>
<evidence type="ECO:0008006" key="2">
    <source>
        <dbReference type="Google" id="ProtNLM"/>
    </source>
</evidence>
<gene>
    <name evidence="1" type="ORF">METZ01_LOCUS40299</name>
</gene>
<accession>A0A381R6T0</accession>
<dbReference type="Gene3D" id="3.40.50.10320">
    <property type="entry name" value="LmbE-like"/>
    <property type="match status" value="1"/>
</dbReference>
<proteinExistence type="predicted"/>
<dbReference type="GO" id="GO:0016811">
    <property type="term" value="F:hydrolase activity, acting on carbon-nitrogen (but not peptide) bonds, in linear amides"/>
    <property type="evidence" value="ECO:0007669"/>
    <property type="project" value="TreeGrafter"/>
</dbReference>
<protein>
    <recommendedName>
        <fullName evidence="2">Mycothiol conjugate amidase Mca</fullName>
    </recommendedName>
</protein>
<dbReference type="Pfam" id="PF02585">
    <property type="entry name" value="PIG-L"/>
    <property type="match status" value="1"/>
</dbReference>
<dbReference type="InterPro" id="IPR003737">
    <property type="entry name" value="GlcNAc_PI_deacetylase-related"/>
</dbReference>